<evidence type="ECO:0000313" key="2">
    <source>
        <dbReference type="EMBL" id="BBM87979.1"/>
    </source>
</evidence>
<dbReference type="PROSITE" id="PS51257">
    <property type="entry name" value="PROKAR_LIPOPROTEIN"/>
    <property type="match status" value="1"/>
</dbReference>
<keyword evidence="3" id="KW-1185">Reference proteome</keyword>
<evidence type="ECO:0000256" key="1">
    <source>
        <dbReference type="SAM" id="MobiDB-lite"/>
    </source>
</evidence>
<protein>
    <recommendedName>
        <fullName evidence="4">Lipoprotein</fullName>
    </recommendedName>
</protein>
<organism evidence="2 3">
    <name type="scientific">Uabimicrobium amorphum</name>
    <dbReference type="NCBI Taxonomy" id="2596890"/>
    <lineage>
        <taxon>Bacteria</taxon>
        <taxon>Pseudomonadati</taxon>
        <taxon>Planctomycetota</taxon>
        <taxon>Candidatus Uabimicrobiia</taxon>
        <taxon>Candidatus Uabimicrobiales</taxon>
        <taxon>Candidatus Uabimicrobiaceae</taxon>
        <taxon>Candidatus Uabimicrobium</taxon>
    </lineage>
</organism>
<accession>A0A5S9ITV2</accession>
<dbReference type="AlphaFoldDB" id="A0A5S9ITV2"/>
<dbReference type="KEGG" id="uam:UABAM_06395"/>
<feature type="compositionally biased region" description="Low complexity" evidence="1">
    <location>
        <begin position="278"/>
        <end position="289"/>
    </location>
</feature>
<name>A0A5S9ITV2_UABAM</name>
<sequence length="338" mass="39177">MKKFIIYISILLVCSCKSTPPRKKVVEEKPSFSFARCERVHNEIKVRLALAVNHLDINDSFIAFSPYLKKYLQQNFVHLLSKNKEENREVTVEVLRNYLSYLDGFLSRTLTITERMRIYRELSQTFSMLEYSVLWYEDELYKPHQVKSFLCFAEGLVAALDRYKTSSSDRGDLHLLAKPKQIEMYAYIKSKTNRYENPKKEVTPPVEQKEIDENSAVDKAPLMTDNDSEMERNSQSTWEPIPGEPDAVKVKEPVMPEFKENEKGVIDLSNSFIDEVPKSTNEVTSSTSTTEDKSDGDSGTEREDYEKNDWQSTTSQEPEMIPWHNTVDLSNSESEEEE</sequence>
<feature type="compositionally biased region" description="Basic and acidic residues" evidence="1">
    <location>
        <begin position="290"/>
        <end position="309"/>
    </location>
</feature>
<evidence type="ECO:0000313" key="3">
    <source>
        <dbReference type="Proteomes" id="UP000326354"/>
    </source>
</evidence>
<dbReference type="EMBL" id="AP019860">
    <property type="protein sequence ID" value="BBM87979.1"/>
    <property type="molecule type" value="Genomic_DNA"/>
</dbReference>
<gene>
    <name evidence="2" type="ORF">UABAM_06395</name>
</gene>
<feature type="region of interest" description="Disordered" evidence="1">
    <location>
        <begin position="266"/>
        <end position="338"/>
    </location>
</feature>
<dbReference type="RefSeq" id="WP_151972041.1">
    <property type="nucleotide sequence ID" value="NZ_AP019860.1"/>
</dbReference>
<feature type="region of interest" description="Disordered" evidence="1">
    <location>
        <begin position="214"/>
        <end position="249"/>
    </location>
</feature>
<proteinExistence type="predicted"/>
<reference evidence="2 3" key="1">
    <citation type="submission" date="2019-08" db="EMBL/GenBank/DDBJ databases">
        <title>Complete genome sequence of Candidatus Uab amorphum.</title>
        <authorList>
            <person name="Shiratori T."/>
            <person name="Suzuki S."/>
            <person name="Kakizawa Y."/>
            <person name="Ishida K."/>
        </authorList>
    </citation>
    <scope>NUCLEOTIDE SEQUENCE [LARGE SCALE GENOMIC DNA]</scope>
    <source>
        <strain evidence="2 3">SRT547</strain>
    </source>
</reference>
<evidence type="ECO:0008006" key="4">
    <source>
        <dbReference type="Google" id="ProtNLM"/>
    </source>
</evidence>
<dbReference type="Proteomes" id="UP000326354">
    <property type="component" value="Chromosome"/>
</dbReference>